<gene>
    <name evidence="2" type="ORF">AFERRI_10360</name>
    <name evidence="1" type="ORF">AFERRI_400080</name>
</gene>
<dbReference type="RefSeq" id="WP_035192756.1">
    <property type="nucleotide sequence ID" value="NZ_CCCS020000035.1"/>
</dbReference>
<dbReference type="EMBL" id="CCCS020000035">
    <property type="protein sequence ID" value="CDQ10299.1"/>
    <property type="molecule type" value="Genomic_DNA"/>
</dbReference>
<evidence type="ECO:0000313" key="3">
    <source>
        <dbReference type="Proteomes" id="UP000193925"/>
    </source>
</evidence>
<evidence type="ECO:0000313" key="2">
    <source>
        <dbReference type="EMBL" id="SMH64327.1"/>
    </source>
</evidence>
<protein>
    <submittedName>
        <fullName evidence="1">Uncharacterized protein</fullName>
    </submittedName>
</protein>
<keyword evidence="3" id="KW-1185">Reference proteome</keyword>
<dbReference type="AlphaFoldDB" id="A0A060UUP3"/>
<accession>A0A060UUP3</accession>
<dbReference type="EMBL" id="LT841305">
    <property type="protein sequence ID" value="SMH64327.1"/>
    <property type="molecule type" value="Genomic_DNA"/>
</dbReference>
<dbReference type="Proteomes" id="UP000193925">
    <property type="component" value="Chromosome AFERRI"/>
</dbReference>
<sequence>MKLTDEDIAVLFDLGQTVCRSGEGVLPVLRTQFPGLPITQCPASDVSDEPFRAGEYFDLHLLDTRDHCWKVTADSLAATGLLLAMHGNVP</sequence>
<name>A0A060UUP3_9PROT</name>
<reference evidence="1" key="2">
    <citation type="submission" date="2014-07" db="EMBL/GenBank/DDBJ databases">
        <title>Initial genome analysis of the psychrotolerant acidophile Acidithiobacillus ferrivorans CF27: insights into iron and sulfur oxidation pathways and into biofilm formation.</title>
        <authorList>
            <person name="Talla E."/>
            <person name="Hedrich S."/>
            <person name="Mangenot S."/>
            <person name="Ji B."/>
            <person name="Johnson D.B."/>
            <person name="Barbe V."/>
            <person name="Bonnefoy V."/>
        </authorList>
    </citation>
    <scope>NUCLEOTIDE SEQUENCE [LARGE SCALE GENOMIC DNA]</scope>
    <source>
        <strain evidence="1">CF27</strain>
    </source>
</reference>
<reference evidence="1" key="1">
    <citation type="submission" date="2014-03" db="EMBL/GenBank/DDBJ databases">
        <authorList>
            <person name="Genoscope - CEA"/>
        </authorList>
    </citation>
    <scope>NUCLEOTIDE SEQUENCE [LARGE SCALE GENOMIC DNA]</scope>
    <source>
        <strain evidence="1">CF27</strain>
    </source>
</reference>
<reference evidence="2 3" key="3">
    <citation type="submission" date="2017-03" db="EMBL/GenBank/DDBJ databases">
        <authorList>
            <person name="Regsiter A."/>
            <person name="William W."/>
        </authorList>
    </citation>
    <scope>NUCLEOTIDE SEQUENCE [LARGE SCALE GENOMIC DNA]</scope>
    <source>
        <strain evidence="2">PRJEB5721</strain>
    </source>
</reference>
<evidence type="ECO:0000313" key="1">
    <source>
        <dbReference type="EMBL" id="CDQ10299.1"/>
    </source>
</evidence>
<organism evidence="1">
    <name type="scientific">Acidithiobacillus ferrivorans</name>
    <dbReference type="NCBI Taxonomy" id="160808"/>
    <lineage>
        <taxon>Bacteria</taxon>
        <taxon>Pseudomonadati</taxon>
        <taxon>Pseudomonadota</taxon>
        <taxon>Acidithiobacillia</taxon>
        <taxon>Acidithiobacillales</taxon>
        <taxon>Acidithiobacillaceae</taxon>
        <taxon>Acidithiobacillus</taxon>
    </lineage>
</organism>
<proteinExistence type="predicted"/>